<gene>
    <name evidence="15" type="ORF">EJ995_09395</name>
</gene>
<dbReference type="OrthoDB" id="9763310at2"/>
<dbReference type="EMBL" id="CP034549">
    <property type="protein sequence ID" value="AZQ44446.1"/>
    <property type="molecule type" value="Genomic_DNA"/>
</dbReference>
<dbReference type="Pfam" id="PF00270">
    <property type="entry name" value="DEAD"/>
    <property type="match status" value="1"/>
</dbReference>
<dbReference type="GO" id="GO:0016787">
    <property type="term" value="F:hydrolase activity"/>
    <property type="evidence" value="ECO:0007669"/>
    <property type="project" value="UniProtKB-KW"/>
</dbReference>
<dbReference type="Pfam" id="PF00271">
    <property type="entry name" value="Helicase_C"/>
    <property type="match status" value="1"/>
</dbReference>
<accession>A0A3S9MYW1</accession>
<reference evidence="15 16" key="1">
    <citation type="submission" date="2018-12" db="EMBL/GenBank/DDBJ databases">
        <title>Complete genome of Nonlabens sp. MJ115.</title>
        <authorList>
            <person name="Choi H.S."/>
            <person name="Jung J."/>
        </authorList>
    </citation>
    <scope>NUCLEOTIDE SEQUENCE [LARGE SCALE GENOMIC DNA]</scope>
    <source>
        <strain evidence="15 16">MJ115</strain>
    </source>
</reference>
<dbReference type="Gene3D" id="3.40.50.300">
    <property type="entry name" value="P-loop containing nucleotide triphosphate hydrolases"/>
    <property type="match status" value="2"/>
</dbReference>
<dbReference type="GO" id="GO:0005737">
    <property type="term" value="C:cytoplasm"/>
    <property type="evidence" value="ECO:0007669"/>
    <property type="project" value="TreeGrafter"/>
</dbReference>
<evidence type="ECO:0000313" key="16">
    <source>
        <dbReference type="Proteomes" id="UP000279600"/>
    </source>
</evidence>
<dbReference type="GO" id="GO:0009378">
    <property type="term" value="F:four-way junction helicase activity"/>
    <property type="evidence" value="ECO:0007669"/>
    <property type="project" value="TreeGrafter"/>
</dbReference>
<dbReference type="InterPro" id="IPR014001">
    <property type="entry name" value="Helicase_ATP-bd"/>
</dbReference>
<evidence type="ECO:0000259" key="14">
    <source>
        <dbReference type="PROSITE" id="PS51194"/>
    </source>
</evidence>
<dbReference type="InterPro" id="IPR032284">
    <property type="entry name" value="RecQ_Zn-bd"/>
</dbReference>
<dbReference type="Proteomes" id="UP000279600">
    <property type="component" value="Chromosome"/>
</dbReference>
<dbReference type="GO" id="GO:0006310">
    <property type="term" value="P:DNA recombination"/>
    <property type="evidence" value="ECO:0007669"/>
    <property type="project" value="InterPro"/>
</dbReference>
<keyword evidence="6" id="KW-0067">ATP-binding</keyword>
<evidence type="ECO:0000313" key="15">
    <source>
        <dbReference type="EMBL" id="AZQ44446.1"/>
    </source>
</evidence>
<dbReference type="GO" id="GO:0043590">
    <property type="term" value="C:bacterial nucleoid"/>
    <property type="evidence" value="ECO:0007669"/>
    <property type="project" value="TreeGrafter"/>
</dbReference>
<organism evidence="15 16">
    <name type="scientific">Nonlabens ponticola</name>
    <dbReference type="NCBI Taxonomy" id="2496866"/>
    <lineage>
        <taxon>Bacteria</taxon>
        <taxon>Pseudomonadati</taxon>
        <taxon>Bacteroidota</taxon>
        <taxon>Flavobacteriia</taxon>
        <taxon>Flavobacteriales</taxon>
        <taxon>Flavobacteriaceae</taxon>
        <taxon>Nonlabens</taxon>
    </lineage>
</organism>
<name>A0A3S9MYW1_9FLAO</name>
<evidence type="ECO:0000256" key="6">
    <source>
        <dbReference type="ARBA" id="ARBA00022840"/>
    </source>
</evidence>
<evidence type="ECO:0000256" key="11">
    <source>
        <dbReference type="ARBA" id="ARBA00044535"/>
    </source>
</evidence>
<evidence type="ECO:0000256" key="10">
    <source>
        <dbReference type="ARBA" id="ARBA00034808"/>
    </source>
</evidence>
<evidence type="ECO:0000256" key="8">
    <source>
        <dbReference type="ARBA" id="ARBA00023235"/>
    </source>
</evidence>
<dbReference type="PANTHER" id="PTHR13710:SF105">
    <property type="entry name" value="ATP-DEPENDENT DNA HELICASE Q1"/>
    <property type="match status" value="1"/>
</dbReference>
<dbReference type="GO" id="GO:0005524">
    <property type="term" value="F:ATP binding"/>
    <property type="evidence" value="ECO:0007669"/>
    <property type="project" value="UniProtKB-KW"/>
</dbReference>
<dbReference type="GO" id="GO:0043138">
    <property type="term" value="F:3'-5' DNA helicase activity"/>
    <property type="evidence" value="ECO:0007669"/>
    <property type="project" value="UniProtKB-EC"/>
</dbReference>
<dbReference type="SMART" id="SM00487">
    <property type="entry name" value="DEXDc"/>
    <property type="match status" value="1"/>
</dbReference>
<dbReference type="KEGG" id="noj:EJ995_09395"/>
<dbReference type="InterPro" id="IPR036388">
    <property type="entry name" value="WH-like_DNA-bd_sf"/>
</dbReference>
<dbReference type="RefSeq" id="WP_126447896.1">
    <property type="nucleotide sequence ID" value="NZ_CP034549.1"/>
</dbReference>
<dbReference type="GO" id="GO:0030894">
    <property type="term" value="C:replisome"/>
    <property type="evidence" value="ECO:0007669"/>
    <property type="project" value="TreeGrafter"/>
</dbReference>
<keyword evidence="5 15" id="KW-0347">Helicase</keyword>
<evidence type="ECO:0000256" key="5">
    <source>
        <dbReference type="ARBA" id="ARBA00022806"/>
    </source>
</evidence>
<feature type="domain" description="Helicase C-terminal" evidence="14">
    <location>
        <begin position="218"/>
        <end position="372"/>
    </location>
</feature>
<protein>
    <recommendedName>
        <fullName evidence="11">ATP-dependent DNA helicase RecQ</fullName>
        <ecNumber evidence="10">5.6.2.4</ecNumber>
    </recommendedName>
    <alternativeName>
        <fullName evidence="12">DNA 3'-5' helicase RecQ</fullName>
    </alternativeName>
</protein>
<keyword evidence="16" id="KW-1185">Reference proteome</keyword>
<dbReference type="NCBIfam" id="TIGR00614">
    <property type="entry name" value="recQ_fam"/>
    <property type="match status" value="1"/>
</dbReference>
<comment type="catalytic activity">
    <reaction evidence="9">
        <text>Couples ATP hydrolysis with the unwinding of duplex DNA by translocating in the 3'-5' direction.</text>
        <dbReference type="EC" id="5.6.2.4"/>
    </reaction>
</comment>
<comment type="similarity">
    <text evidence="1">Belongs to the helicase family. RecQ subfamily.</text>
</comment>
<dbReference type="GO" id="GO:0003677">
    <property type="term" value="F:DNA binding"/>
    <property type="evidence" value="ECO:0007669"/>
    <property type="project" value="UniProtKB-KW"/>
</dbReference>
<dbReference type="SUPFAM" id="SSF52540">
    <property type="entry name" value="P-loop containing nucleoside triphosphate hydrolases"/>
    <property type="match status" value="1"/>
</dbReference>
<dbReference type="SMART" id="SM00490">
    <property type="entry name" value="HELICc"/>
    <property type="match status" value="1"/>
</dbReference>
<dbReference type="InterPro" id="IPR001650">
    <property type="entry name" value="Helicase_C-like"/>
</dbReference>
<dbReference type="PROSITE" id="PS51192">
    <property type="entry name" value="HELICASE_ATP_BIND_1"/>
    <property type="match status" value="1"/>
</dbReference>
<dbReference type="Gene3D" id="1.10.10.10">
    <property type="entry name" value="Winged helix-like DNA-binding domain superfamily/Winged helix DNA-binding domain"/>
    <property type="match status" value="1"/>
</dbReference>
<dbReference type="EC" id="5.6.2.4" evidence="10"/>
<evidence type="ECO:0000256" key="9">
    <source>
        <dbReference type="ARBA" id="ARBA00034617"/>
    </source>
</evidence>
<dbReference type="AlphaFoldDB" id="A0A3S9MYW1"/>
<sequence length="631" mass="71239">MKHKPIDILKQVYGYDRFRSNQENIINSILSGKDTLALLPTGGGKSLCYQIPGLVRDGICVVISPLIALMQDQVNQLKQRGIKAIALTGGISYRDLDEMLDNCIYGNYKFLYMSPERLKQSLVQTRLKRMNINLIAIDEAHCISQWGHDFRPAYRDIATLKDLLGDIPMIAVTATATQQVRQDIVKNLKIDDAQVFVSSFKRDNISYRKLDTPDKRMALLSFYKSHSGSSITYVRSRKNTLEFSHLLNNHEIAASQYHGGLDHKTRNTAAQRWMKNRTQVMVATNAFGMGIDKPDVRSVVHLQLPESIESYYQETGRCGRDGKSSVAQFIYNINDLKHAHNQFIKALPTVAILKEVYKTLHNYLQVAMHEGADTVHDLSFAIYCRRYKHDPTVCYQALLTLNRLGIIEFNQQGGRGTVLRFRESVTTINTLTSNDPKTSAIIQSLLRTHGGSTQQENRLNIGMIATRSNVTEDEVVALLQALEAKELIDLQLGQSDMQVTLLLPRDDDHAVSKYAPLIKQQNQVKTQQLQAMMALLQENKKCLQQIILEYFDEKHSTPCGTCSNCLKQTKSQSPKNISLQILNMLSGKCLSAQELVNALHVNLEEVLTAVKSLMEQQKITITSHNKYKLNG</sequence>
<evidence type="ECO:0000259" key="13">
    <source>
        <dbReference type="PROSITE" id="PS51192"/>
    </source>
</evidence>
<keyword evidence="8" id="KW-0413">Isomerase</keyword>
<dbReference type="FunFam" id="3.40.50.300:FF:000296">
    <property type="entry name" value="ATP-dependent DNA helicase RecQ"/>
    <property type="match status" value="1"/>
</dbReference>
<evidence type="ECO:0000256" key="4">
    <source>
        <dbReference type="ARBA" id="ARBA00022801"/>
    </source>
</evidence>
<evidence type="ECO:0000256" key="3">
    <source>
        <dbReference type="ARBA" id="ARBA00022741"/>
    </source>
</evidence>
<dbReference type="CDD" id="cd17920">
    <property type="entry name" value="DEXHc_RecQ"/>
    <property type="match status" value="1"/>
</dbReference>
<dbReference type="InterPro" id="IPR027417">
    <property type="entry name" value="P-loop_NTPase"/>
</dbReference>
<evidence type="ECO:0000256" key="12">
    <source>
        <dbReference type="ARBA" id="ARBA00044550"/>
    </source>
</evidence>
<feature type="domain" description="Helicase ATP-binding" evidence="13">
    <location>
        <begin position="26"/>
        <end position="194"/>
    </location>
</feature>
<evidence type="ECO:0000256" key="1">
    <source>
        <dbReference type="ARBA" id="ARBA00005446"/>
    </source>
</evidence>
<keyword evidence="7" id="KW-0238">DNA-binding</keyword>
<dbReference type="PROSITE" id="PS51194">
    <property type="entry name" value="HELICASE_CTER"/>
    <property type="match status" value="1"/>
</dbReference>
<evidence type="ECO:0000256" key="7">
    <source>
        <dbReference type="ARBA" id="ARBA00023125"/>
    </source>
</evidence>
<dbReference type="InterPro" id="IPR004589">
    <property type="entry name" value="DNA_helicase_ATP-dep_RecQ"/>
</dbReference>
<keyword evidence="4" id="KW-0378">Hydrolase</keyword>
<keyword evidence="3" id="KW-0547">Nucleotide-binding</keyword>
<dbReference type="InterPro" id="IPR011545">
    <property type="entry name" value="DEAD/DEAH_box_helicase_dom"/>
</dbReference>
<evidence type="ECO:0000256" key="2">
    <source>
        <dbReference type="ARBA" id="ARBA00022723"/>
    </source>
</evidence>
<dbReference type="GO" id="GO:0006281">
    <property type="term" value="P:DNA repair"/>
    <property type="evidence" value="ECO:0007669"/>
    <property type="project" value="TreeGrafter"/>
</dbReference>
<dbReference type="Pfam" id="PF16124">
    <property type="entry name" value="RecQ_Zn_bind"/>
    <property type="match status" value="1"/>
</dbReference>
<dbReference type="GO" id="GO:0046872">
    <property type="term" value="F:metal ion binding"/>
    <property type="evidence" value="ECO:0007669"/>
    <property type="project" value="UniProtKB-KW"/>
</dbReference>
<dbReference type="PANTHER" id="PTHR13710">
    <property type="entry name" value="DNA HELICASE RECQ FAMILY MEMBER"/>
    <property type="match status" value="1"/>
</dbReference>
<keyword evidence="2" id="KW-0479">Metal-binding</keyword>
<proteinExistence type="inferred from homology"/>